<dbReference type="Gene3D" id="3.40.50.11030">
    <property type="entry name" value="Threonylcarbamoyl-AMP synthase, C-terminal domain"/>
    <property type="match status" value="1"/>
</dbReference>
<dbReference type="STRING" id="888064.HMPREF9088_2152"/>
<feature type="binding site" evidence="14">
    <location>
        <position position="62"/>
    </location>
    <ligand>
        <name>L-threonine</name>
        <dbReference type="ChEBI" id="CHEBI:57926"/>
    </ligand>
</feature>
<feature type="domain" description="YrdC-like" evidence="15">
    <location>
        <begin position="8"/>
        <end position="197"/>
    </location>
</feature>
<dbReference type="SUPFAM" id="SSF55821">
    <property type="entry name" value="YrdC/RibB"/>
    <property type="match status" value="1"/>
</dbReference>
<comment type="similarity">
    <text evidence="2 13">Belongs to the SUA5 family.</text>
</comment>
<evidence type="ECO:0000256" key="1">
    <source>
        <dbReference type="ARBA" id="ARBA00004496"/>
    </source>
</evidence>
<dbReference type="EMBL" id="AEPV01000086">
    <property type="protein sequence ID" value="EFU73037.1"/>
    <property type="molecule type" value="Genomic_DNA"/>
</dbReference>
<keyword evidence="17" id="KW-1185">Reference proteome</keyword>
<dbReference type="NCBIfam" id="TIGR00057">
    <property type="entry name" value="L-threonylcarbamoyladenylate synthase"/>
    <property type="match status" value="1"/>
</dbReference>
<keyword evidence="5 13" id="KW-0963">Cytoplasm</keyword>
<evidence type="ECO:0000256" key="3">
    <source>
        <dbReference type="ARBA" id="ARBA00012584"/>
    </source>
</evidence>
<feature type="binding site" evidence="14">
    <location>
        <position position="147"/>
    </location>
    <ligand>
        <name>ATP</name>
        <dbReference type="ChEBI" id="CHEBI:30616"/>
    </ligand>
</feature>
<comment type="function">
    <text evidence="13">Required for the formation of a threonylcarbamoyl group on adenosine at position 37 (t(6)A37) in tRNAs that read codons beginning with adenine.</text>
</comment>
<dbReference type="PROSITE" id="PS51163">
    <property type="entry name" value="YRDC"/>
    <property type="match status" value="1"/>
</dbReference>
<dbReference type="InterPro" id="IPR050156">
    <property type="entry name" value="TC-AMP_synthase_SUA5"/>
</dbReference>
<gene>
    <name evidence="16" type="ORF">HMPREF9088_2152</name>
</gene>
<proteinExistence type="inferred from homology"/>
<name>E6LIG2_ENTI1</name>
<dbReference type="GO" id="GO:0006450">
    <property type="term" value="P:regulation of translational fidelity"/>
    <property type="evidence" value="ECO:0007669"/>
    <property type="project" value="TreeGrafter"/>
</dbReference>
<dbReference type="Gene3D" id="3.90.870.10">
    <property type="entry name" value="DHBP synthase"/>
    <property type="match status" value="1"/>
</dbReference>
<dbReference type="PANTHER" id="PTHR17490">
    <property type="entry name" value="SUA5"/>
    <property type="match status" value="1"/>
</dbReference>
<dbReference type="Proteomes" id="UP000010296">
    <property type="component" value="Unassembled WGS sequence"/>
</dbReference>
<evidence type="ECO:0000256" key="7">
    <source>
        <dbReference type="ARBA" id="ARBA00022694"/>
    </source>
</evidence>
<protein>
    <recommendedName>
        <fullName evidence="4 13">Threonylcarbamoyl-AMP synthase</fullName>
        <shortName evidence="13">TC-AMP synthase</shortName>
        <ecNumber evidence="3 13">2.7.7.87</ecNumber>
    </recommendedName>
    <alternativeName>
        <fullName evidence="11 13">L-threonylcarbamoyladenylate synthase</fullName>
    </alternativeName>
</protein>
<evidence type="ECO:0000256" key="6">
    <source>
        <dbReference type="ARBA" id="ARBA00022679"/>
    </source>
</evidence>
<dbReference type="GO" id="GO:0008033">
    <property type="term" value="P:tRNA processing"/>
    <property type="evidence" value="ECO:0007669"/>
    <property type="project" value="UniProtKB-KW"/>
</dbReference>
<reference evidence="16 17" key="1">
    <citation type="submission" date="2010-12" db="EMBL/GenBank/DDBJ databases">
        <authorList>
            <person name="Muzny D."/>
            <person name="Qin X."/>
            <person name="Deng J."/>
            <person name="Jiang H."/>
            <person name="Liu Y."/>
            <person name="Qu J."/>
            <person name="Song X.-Z."/>
            <person name="Zhang L."/>
            <person name="Thornton R."/>
            <person name="Coyle M."/>
            <person name="Francisco L."/>
            <person name="Jackson L."/>
            <person name="Javaid M."/>
            <person name="Korchina V."/>
            <person name="Kovar C."/>
            <person name="Mata R."/>
            <person name="Mathew T."/>
            <person name="Ngo R."/>
            <person name="Nguyen L."/>
            <person name="Nguyen N."/>
            <person name="Okwuonu G."/>
            <person name="Ongeri F."/>
            <person name="Pham C."/>
            <person name="Simmons D."/>
            <person name="Wilczek-Boney K."/>
            <person name="Hale W."/>
            <person name="Jakkamsetti A."/>
            <person name="Pham P."/>
            <person name="Ruth R."/>
            <person name="San Lucas F."/>
            <person name="Warren J."/>
            <person name="Zhang J."/>
            <person name="Zhao Z."/>
            <person name="Zhou C."/>
            <person name="Zhu D."/>
            <person name="Lee S."/>
            <person name="Bess C."/>
            <person name="Blankenburg K."/>
            <person name="Forbes L."/>
            <person name="Fu Q."/>
            <person name="Gubbala S."/>
            <person name="Hirani K."/>
            <person name="Jayaseelan J.C."/>
            <person name="Lara F."/>
            <person name="Munidasa M."/>
            <person name="Palculict T."/>
            <person name="Patil S."/>
            <person name="Pu L.-L."/>
            <person name="Saada N."/>
            <person name="Tang L."/>
            <person name="Weissenberger G."/>
            <person name="Zhu Y."/>
            <person name="Hemphill L."/>
            <person name="Shang Y."/>
            <person name="Youmans B."/>
            <person name="Ayvaz T."/>
            <person name="Ross M."/>
            <person name="Santibanez J."/>
            <person name="Aqrawi P."/>
            <person name="Gross S."/>
            <person name="Joshi V."/>
            <person name="Fowler G."/>
            <person name="Nazareth L."/>
            <person name="Reid J."/>
            <person name="Worley K."/>
            <person name="Petrosino J."/>
            <person name="Highlander S."/>
            <person name="Gibbs R."/>
        </authorList>
    </citation>
    <scope>NUCLEOTIDE SEQUENCE [LARGE SCALE GENOMIC DNA]</scope>
    <source>
        <strain evidence="17">DSM 15952 / CCUG 50447 / LMG 22039 / TP 1.5</strain>
    </source>
</reference>
<evidence type="ECO:0000256" key="2">
    <source>
        <dbReference type="ARBA" id="ARBA00007663"/>
    </source>
</evidence>
<dbReference type="RefSeq" id="WP_007209163.1">
    <property type="nucleotide sequence ID" value="NZ_GL622241.1"/>
</dbReference>
<evidence type="ECO:0000256" key="5">
    <source>
        <dbReference type="ARBA" id="ARBA00022490"/>
    </source>
</evidence>
<dbReference type="GeneID" id="302704899"/>
<sequence length="346" mass="37488">MEIQKISTDEVKQAAHYIQQGELVAFPTETVYGLGASALNPQAVKKVYQVKGRPSDNPLIVHVTSFEQVKEYIQESHPLAEVLVQTFWPGPLTIILPIKPNTFDTVVTGGLATVAFRMPDQALTLELIRQAGVPLVGPSANLSGHPSPTTAEHVIHDFEHSIKGVLDGGPTKIGVESTVLDLSDPNKPPMILRPGAVTKEMLEQACHTPVAVDSHLLRADEAPKAPGMKYKHYAPVVPVQMVHEQEWEQVASYLAHHPIRAGILAGPTAAEVVRGEAAAVYMYADDSVQAATQGLFSGLRALDETKAGLDCLYVATYPEDGLGVAYMNRLKKAANQMYFTNNETEV</sequence>
<dbReference type="Pfam" id="PF01300">
    <property type="entry name" value="Sua5_yciO_yrdC"/>
    <property type="match status" value="1"/>
</dbReference>
<evidence type="ECO:0000259" key="15">
    <source>
        <dbReference type="PROSITE" id="PS51163"/>
    </source>
</evidence>
<dbReference type="InterPro" id="IPR010923">
    <property type="entry name" value="T(6)A37_SUA5"/>
</dbReference>
<dbReference type="InterPro" id="IPR017945">
    <property type="entry name" value="DHBP_synth_RibB-like_a/b_dom"/>
</dbReference>
<feature type="binding site" evidence="14">
    <location>
        <position position="30"/>
    </location>
    <ligand>
        <name>L-threonine</name>
        <dbReference type="ChEBI" id="CHEBI:57926"/>
    </ligand>
</feature>
<evidence type="ECO:0000313" key="16">
    <source>
        <dbReference type="EMBL" id="EFU73037.1"/>
    </source>
</evidence>
<comment type="caution">
    <text evidence="16">The sequence shown here is derived from an EMBL/GenBank/DDBJ whole genome shotgun (WGS) entry which is preliminary data.</text>
</comment>
<comment type="catalytic activity">
    <reaction evidence="12 13">
        <text>L-threonine + hydrogencarbonate + ATP = L-threonylcarbamoyladenylate + diphosphate + H2O</text>
        <dbReference type="Rhea" id="RHEA:36407"/>
        <dbReference type="ChEBI" id="CHEBI:15377"/>
        <dbReference type="ChEBI" id="CHEBI:17544"/>
        <dbReference type="ChEBI" id="CHEBI:30616"/>
        <dbReference type="ChEBI" id="CHEBI:33019"/>
        <dbReference type="ChEBI" id="CHEBI:57926"/>
        <dbReference type="ChEBI" id="CHEBI:73682"/>
        <dbReference type="EC" id="2.7.7.87"/>
    </reaction>
</comment>
<feature type="binding site" evidence="14">
    <location>
        <position position="193"/>
    </location>
    <ligand>
        <name>ATP</name>
        <dbReference type="ChEBI" id="CHEBI:30616"/>
    </ligand>
</feature>
<dbReference type="Pfam" id="PF03481">
    <property type="entry name" value="Sua5_C"/>
    <property type="match status" value="1"/>
</dbReference>
<feature type="binding site" evidence="14">
    <location>
        <position position="117"/>
    </location>
    <ligand>
        <name>L-threonine</name>
        <dbReference type="ChEBI" id="CHEBI:57926"/>
    </ligand>
</feature>
<feature type="binding site" evidence="14">
    <location>
        <position position="233"/>
    </location>
    <ligand>
        <name>ATP</name>
        <dbReference type="ChEBI" id="CHEBI:30616"/>
    </ligand>
</feature>
<evidence type="ECO:0000256" key="8">
    <source>
        <dbReference type="ARBA" id="ARBA00022695"/>
    </source>
</evidence>
<feature type="binding site" evidence="14">
    <location>
        <position position="177"/>
    </location>
    <ligand>
        <name>L-threonine</name>
        <dbReference type="ChEBI" id="CHEBI:57926"/>
    </ligand>
</feature>
<evidence type="ECO:0000256" key="13">
    <source>
        <dbReference type="PIRNR" id="PIRNR004930"/>
    </source>
</evidence>
<evidence type="ECO:0000256" key="10">
    <source>
        <dbReference type="ARBA" id="ARBA00022840"/>
    </source>
</evidence>
<feature type="binding site" evidence="14">
    <location>
        <position position="53"/>
    </location>
    <ligand>
        <name>ATP</name>
        <dbReference type="ChEBI" id="CHEBI:30616"/>
    </ligand>
</feature>
<keyword evidence="9 13" id="KW-0547">Nucleotide-binding</keyword>
<dbReference type="InterPro" id="IPR005145">
    <property type="entry name" value="Sua5_C"/>
</dbReference>
<feature type="binding site" evidence="14">
    <location>
        <position position="139"/>
    </location>
    <ligand>
        <name>ATP</name>
        <dbReference type="ChEBI" id="CHEBI:30616"/>
    </ligand>
</feature>
<dbReference type="HOGENOM" id="CLU_031397_0_1_9"/>
<feature type="binding site" evidence="14">
    <location>
        <position position="57"/>
    </location>
    <ligand>
        <name>ATP</name>
        <dbReference type="ChEBI" id="CHEBI:30616"/>
    </ligand>
</feature>
<evidence type="ECO:0000256" key="14">
    <source>
        <dbReference type="PIRSR" id="PIRSR004930-1"/>
    </source>
</evidence>
<dbReference type="GO" id="GO:0003725">
    <property type="term" value="F:double-stranded RNA binding"/>
    <property type="evidence" value="ECO:0007669"/>
    <property type="project" value="UniProtKB-UniRule"/>
</dbReference>
<dbReference type="InterPro" id="IPR038385">
    <property type="entry name" value="Sua5/YwlC_C"/>
</dbReference>
<evidence type="ECO:0000256" key="11">
    <source>
        <dbReference type="ARBA" id="ARBA00029774"/>
    </source>
</evidence>
<keyword evidence="8 13" id="KW-0548">Nucleotidyltransferase</keyword>
<keyword evidence="10 13" id="KW-0067">ATP-binding</keyword>
<evidence type="ECO:0000256" key="12">
    <source>
        <dbReference type="ARBA" id="ARBA00048366"/>
    </source>
</evidence>
<accession>E6LIG2</accession>
<feature type="binding site" evidence="14">
    <location>
        <position position="113"/>
    </location>
    <ligand>
        <name>ATP</name>
        <dbReference type="ChEBI" id="CHEBI:30616"/>
    </ligand>
</feature>
<dbReference type="InterPro" id="IPR006070">
    <property type="entry name" value="Sua5-like_dom"/>
</dbReference>
<dbReference type="AlphaFoldDB" id="E6LIG2"/>
<comment type="subcellular location">
    <subcellularLocation>
        <location evidence="1 13">Cytoplasm</location>
    </subcellularLocation>
</comment>
<dbReference type="GO" id="GO:0005737">
    <property type="term" value="C:cytoplasm"/>
    <property type="evidence" value="ECO:0007669"/>
    <property type="project" value="UniProtKB-SubCell"/>
</dbReference>
<dbReference type="FunFam" id="3.90.870.10:FF:000009">
    <property type="entry name" value="Threonylcarbamoyl-AMP synthase, putative"/>
    <property type="match status" value="1"/>
</dbReference>
<dbReference type="OrthoDB" id="9814580at2"/>
<dbReference type="GO" id="GO:0005524">
    <property type="term" value="F:ATP binding"/>
    <property type="evidence" value="ECO:0007669"/>
    <property type="project" value="UniProtKB-UniRule"/>
</dbReference>
<dbReference type="eggNOG" id="COG0009">
    <property type="taxonomic scope" value="Bacteria"/>
</dbReference>
<organism evidence="16 17">
    <name type="scientific">Enterococcus italicus (strain DSM 15952 / CCUG 50447 / LMG 22039 / TP 1.5)</name>
    <dbReference type="NCBI Taxonomy" id="888064"/>
    <lineage>
        <taxon>Bacteria</taxon>
        <taxon>Bacillati</taxon>
        <taxon>Bacillota</taxon>
        <taxon>Bacilli</taxon>
        <taxon>Lactobacillales</taxon>
        <taxon>Enterococcaceae</taxon>
        <taxon>Enterococcus</taxon>
    </lineage>
</organism>
<dbReference type="GO" id="GO:0061710">
    <property type="term" value="F:L-threonylcarbamoyladenylate synthase"/>
    <property type="evidence" value="ECO:0007669"/>
    <property type="project" value="UniProtKB-EC"/>
</dbReference>
<keyword evidence="6 13" id="KW-0808">Transferase</keyword>
<dbReference type="EC" id="2.7.7.87" evidence="3 13"/>
<evidence type="ECO:0000256" key="4">
    <source>
        <dbReference type="ARBA" id="ARBA00015492"/>
    </source>
</evidence>
<dbReference type="PANTHER" id="PTHR17490:SF16">
    <property type="entry name" value="THREONYLCARBAMOYL-AMP SYNTHASE"/>
    <property type="match status" value="1"/>
</dbReference>
<evidence type="ECO:0000256" key="9">
    <source>
        <dbReference type="ARBA" id="ARBA00022741"/>
    </source>
</evidence>
<dbReference type="PIRSF" id="PIRSF004930">
    <property type="entry name" value="Tln_factor_SUA5"/>
    <property type="match status" value="1"/>
</dbReference>
<dbReference type="GO" id="GO:0000049">
    <property type="term" value="F:tRNA binding"/>
    <property type="evidence" value="ECO:0007669"/>
    <property type="project" value="TreeGrafter"/>
</dbReference>
<evidence type="ECO:0000313" key="17">
    <source>
        <dbReference type="Proteomes" id="UP000010296"/>
    </source>
</evidence>
<keyword evidence="7 13" id="KW-0819">tRNA processing</keyword>
<dbReference type="PATRIC" id="fig|888064.11.peg.1945"/>